<feature type="transmembrane region" description="Helical" evidence="1">
    <location>
        <begin position="187"/>
        <end position="211"/>
    </location>
</feature>
<evidence type="ECO:0000313" key="3">
    <source>
        <dbReference type="EMBL" id="CAL6093559.1"/>
    </source>
</evidence>
<keyword evidence="1" id="KW-0812">Transmembrane</keyword>
<feature type="transmembrane region" description="Helical" evidence="1">
    <location>
        <begin position="58"/>
        <end position="78"/>
    </location>
</feature>
<feature type="transmembrane region" description="Helical" evidence="1">
    <location>
        <begin position="28"/>
        <end position="52"/>
    </location>
</feature>
<evidence type="ECO:0000256" key="1">
    <source>
        <dbReference type="SAM" id="Phobius"/>
    </source>
</evidence>
<keyword evidence="4" id="KW-1185">Reference proteome</keyword>
<accession>A0AA86RN51</accession>
<dbReference type="EMBL" id="CAXDID020000459">
    <property type="protein sequence ID" value="CAL6093559.1"/>
    <property type="molecule type" value="Genomic_DNA"/>
</dbReference>
<name>A0AA86RN51_9EUKA</name>
<dbReference type="Proteomes" id="UP001642409">
    <property type="component" value="Unassembled WGS sequence"/>
</dbReference>
<reference evidence="2" key="1">
    <citation type="submission" date="2023-06" db="EMBL/GenBank/DDBJ databases">
        <authorList>
            <person name="Kurt Z."/>
        </authorList>
    </citation>
    <scope>NUCLEOTIDE SEQUENCE</scope>
</reference>
<dbReference type="EMBL" id="CATOUU010001060">
    <property type="protein sequence ID" value="CAI9969500.1"/>
    <property type="molecule type" value="Genomic_DNA"/>
</dbReference>
<evidence type="ECO:0000313" key="4">
    <source>
        <dbReference type="Proteomes" id="UP001642409"/>
    </source>
</evidence>
<evidence type="ECO:0000313" key="2">
    <source>
        <dbReference type="EMBL" id="CAI9969500.1"/>
    </source>
</evidence>
<proteinExistence type="predicted"/>
<gene>
    <name evidence="2" type="ORF">HINF_LOCUS57145</name>
    <name evidence="3" type="ORF">HINF_LOCUS67048</name>
</gene>
<keyword evidence="1" id="KW-0472">Membrane</keyword>
<dbReference type="PROSITE" id="PS51257">
    <property type="entry name" value="PROKAR_LIPOPROTEIN"/>
    <property type="match status" value="1"/>
</dbReference>
<feature type="transmembrane region" description="Helical" evidence="1">
    <location>
        <begin position="131"/>
        <end position="151"/>
    </location>
</feature>
<feature type="transmembrane region" description="Helical" evidence="1">
    <location>
        <begin position="223"/>
        <end position="244"/>
    </location>
</feature>
<organism evidence="2">
    <name type="scientific">Hexamita inflata</name>
    <dbReference type="NCBI Taxonomy" id="28002"/>
    <lineage>
        <taxon>Eukaryota</taxon>
        <taxon>Metamonada</taxon>
        <taxon>Diplomonadida</taxon>
        <taxon>Hexamitidae</taxon>
        <taxon>Hexamitinae</taxon>
        <taxon>Hexamita</taxon>
    </lineage>
</organism>
<comment type="caution">
    <text evidence="2">The sequence shown here is derived from an EMBL/GenBank/DDBJ whole genome shotgun (WGS) entry which is preliminary data.</text>
</comment>
<sequence length="249" mass="27956">MQSKSTDTTFTLNKLEYGQFTTSEHFGYLNAIGACLQIITTVFSTAQIIVAIDQADQIFVVILAGLFQLYSAVIRYLYAITIIQQQNRITRVKGKHSYFSTVISKMNVLCYSVDALAFSLMVISLNQLKGQYYITVNLPIVAVFVCVTVGISVVRNVSQFDSMLSQSISMVFVLVLLNNVISKNRKWIAAFCGLEIVASVLDAFSHSILVYKNKKLNKQIYHVYIIDVISQLARLGSSAMYYLFAFRLV</sequence>
<dbReference type="AlphaFoldDB" id="A0AA86RN51"/>
<protein>
    <submittedName>
        <fullName evidence="3">Hypothetical_protein</fullName>
    </submittedName>
</protein>
<reference evidence="3 4" key="2">
    <citation type="submission" date="2024-07" db="EMBL/GenBank/DDBJ databases">
        <authorList>
            <person name="Akdeniz Z."/>
        </authorList>
    </citation>
    <scope>NUCLEOTIDE SEQUENCE [LARGE SCALE GENOMIC DNA]</scope>
</reference>
<feature type="transmembrane region" description="Helical" evidence="1">
    <location>
        <begin position="98"/>
        <end position="125"/>
    </location>
</feature>
<keyword evidence="1" id="KW-1133">Transmembrane helix</keyword>